<proteinExistence type="predicted"/>
<evidence type="ECO:0000313" key="2">
    <source>
        <dbReference type="Proteomes" id="UP000177383"/>
    </source>
</evidence>
<comment type="caution">
    <text evidence="1">The sequence shown here is derived from an EMBL/GenBank/DDBJ whole genome shotgun (WGS) entry which is preliminary data.</text>
</comment>
<evidence type="ECO:0000313" key="1">
    <source>
        <dbReference type="EMBL" id="OGG14148.1"/>
    </source>
</evidence>
<dbReference type="AlphaFoldDB" id="A0A1F5ZNY2"/>
<reference evidence="1 2" key="1">
    <citation type="journal article" date="2016" name="Nat. Commun.">
        <title>Thousands of microbial genomes shed light on interconnected biogeochemical processes in an aquifer system.</title>
        <authorList>
            <person name="Anantharaman K."/>
            <person name="Brown C.T."/>
            <person name="Hug L.A."/>
            <person name="Sharon I."/>
            <person name="Castelle C.J."/>
            <person name="Probst A.J."/>
            <person name="Thomas B.C."/>
            <person name="Singh A."/>
            <person name="Wilkins M.J."/>
            <person name="Karaoz U."/>
            <person name="Brodie E.L."/>
            <person name="Williams K.H."/>
            <person name="Hubbard S.S."/>
            <person name="Banfield J.F."/>
        </authorList>
    </citation>
    <scope>NUCLEOTIDE SEQUENCE [LARGE SCALE GENOMIC DNA]</scope>
</reference>
<protein>
    <submittedName>
        <fullName evidence="1">Uncharacterized protein</fullName>
    </submittedName>
</protein>
<organism evidence="1 2">
    <name type="scientific">Candidatus Gottesmanbacteria bacterium RIFCSPHIGHO2_01_FULL_39_10</name>
    <dbReference type="NCBI Taxonomy" id="1798375"/>
    <lineage>
        <taxon>Bacteria</taxon>
        <taxon>Candidatus Gottesmaniibacteriota</taxon>
    </lineage>
</organism>
<accession>A0A1F5ZNY2</accession>
<name>A0A1F5ZNY2_9BACT</name>
<dbReference type="Proteomes" id="UP000177383">
    <property type="component" value="Unassembled WGS sequence"/>
</dbReference>
<gene>
    <name evidence="1" type="ORF">A2773_05355</name>
</gene>
<sequence>MQDLTIESLAPQIDTEIENQPQELEEAYRKNLYGLVDGNIPATKESLHKYITAAKRWALDALELINSDKGKEEYHKLTNGSLYDQELDLNGDPHHAYPASLLEHTLALDKIINPTHSPNGQIIIEKTVTDALSPFQKLRDIVTEDKLDTEGNRNLPYPAHLTHSAAVGRYNRPSPYWQKRLEGTNNVIKFITDLAPKFPQPQISPVPPTQGKG</sequence>
<dbReference type="EMBL" id="MFJE01000024">
    <property type="protein sequence ID" value="OGG14148.1"/>
    <property type="molecule type" value="Genomic_DNA"/>
</dbReference>
<dbReference type="STRING" id="1798375.A2773_05355"/>